<name>A0ABU6SK93_9FABA</name>
<dbReference type="InterPro" id="IPR026960">
    <property type="entry name" value="RVT-Znf"/>
</dbReference>
<dbReference type="EMBL" id="JASCZI010060923">
    <property type="protein sequence ID" value="MED6136817.1"/>
    <property type="molecule type" value="Genomic_DNA"/>
</dbReference>
<sequence>MVKKSLSISPGNREDELRWVLNKSKTYDVASGYRIAYHFYHSPLELCYEIMQQKTIWTALWKMKIPHNIKIFAWKILHGKLPALQQTHHRFQNNSPICRRCQLQKESIMHCIFQCPDSQQIWNRSSIAHMVPSPLCESAFSWWKDSIMPLENLSSNNSTLALILAWLVWKEICKRILNRKDLQ</sequence>
<evidence type="ECO:0000313" key="2">
    <source>
        <dbReference type="EMBL" id="MED6136817.1"/>
    </source>
</evidence>
<dbReference type="Proteomes" id="UP001341840">
    <property type="component" value="Unassembled WGS sequence"/>
</dbReference>
<evidence type="ECO:0000259" key="1">
    <source>
        <dbReference type="Pfam" id="PF13966"/>
    </source>
</evidence>
<reference evidence="2 3" key="1">
    <citation type="journal article" date="2023" name="Plants (Basel)">
        <title>Bridging the Gap: Combining Genomics and Transcriptomics Approaches to Understand Stylosanthes scabra, an Orphan Legume from the Brazilian Caatinga.</title>
        <authorList>
            <person name="Ferreira-Neto J.R.C."/>
            <person name="da Silva M.D."/>
            <person name="Binneck E."/>
            <person name="de Melo N.F."/>
            <person name="da Silva R.H."/>
            <person name="de Melo A.L.T.M."/>
            <person name="Pandolfi V."/>
            <person name="Bustamante F.O."/>
            <person name="Brasileiro-Vidal A.C."/>
            <person name="Benko-Iseppon A.M."/>
        </authorList>
    </citation>
    <scope>NUCLEOTIDE SEQUENCE [LARGE SCALE GENOMIC DNA]</scope>
    <source>
        <tissue evidence="2">Leaves</tissue>
    </source>
</reference>
<gene>
    <name evidence="2" type="ORF">PIB30_118422</name>
</gene>
<keyword evidence="3" id="KW-1185">Reference proteome</keyword>
<accession>A0ABU6SK93</accession>
<organism evidence="2 3">
    <name type="scientific">Stylosanthes scabra</name>
    <dbReference type="NCBI Taxonomy" id="79078"/>
    <lineage>
        <taxon>Eukaryota</taxon>
        <taxon>Viridiplantae</taxon>
        <taxon>Streptophyta</taxon>
        <taxon>Embryophyta</taxon>
        <taxon>Tracheophyta</taxon>
        <taxon>Spermatophyta</taxon>
        <taxon>Magnoliopsida</taxon>
        <taxon>eudicotyledons</taxon>
        <taxon>Gunneridae</taxon>
        <taxon>Pentapetalae</taxon>
        <taxon>rosids</taxon>
        <taxon>fabids</taxon>
        <taxon>Fabales</taxon>
        <taxon>Fabaceae</taxon>
        <taxon>Papilionoideae</taxon>
        <taxon>50 kb inversion clade</taxon>
        <taxon>dalbergioids sensu lato</taxon>
        <taxon>Dalbergieae</taxon>
        <taxon>Pterocarpus clade</taxon>
        <taxon>Stylosanthes</taxon>
    </lineage>
</organism>
<dbReference type="Pfam" id="PF13966">
    <property type="entry name" value="zf-RVT"/>
    <property type="match status" value="1"/>
</dbReference>
<proteinExistence type="predicted"/>
<feature type="domain" description="Reverse transcriptase zinc-binding" evidence="1">
    <location>
        <begin position="48"/>
        <end position="122"/>
    </location>
</feature>
<protein>
    <recommendedName>
        <fullName evidence="1">Reverse transcriptase zinc-binding domain-containing protein</fullName>
    </recommendedName>
</protein>
<comment type="caution">
    <text evidence="2">The sequence shown here is derived from an EMBL/GenBank/DDBJ whole genome shotgun (WGS) entry which is preliminary data.</text>
</comment>
<evidence type="ECO:0000313" key="3">
    <source>
        <dbReference type="Proteomes" id="UP001341840"/>
    </source>
</evidence>